<evidence type="ECO:0000313" key="2">
    <source>
        <dbReference type="EMBL" id="JAH58404.1"/>
    </source>
</evidence>
<feature type="chain" id="PRO_5002433258" evidence="1">
    <location>
        <begin position="17"/>
        <end position="33"/>
    </location>
</feature>
<dbReference type="EMBL" id="GBXM01050173">
    <property type="protein sequence ID" value="JAH58404.1"/>
    <property type="molecule type" value="Transcribed_RNA"/>
</dbReference>
<protein>
    <submittedName>
        <fullName evidence="2">Uncharacterized protein</fullName>
    </submittedName>
</protein>
<sequence>MCVGVLLCPLSHFCLCISVWECDCRVVIFYFRS</sequence>
<feature type="signal peptide" evidence="1">
    <location>
        <begin position="1"/>
        <end position="16"/>
    </location>
</feature>
<reference evidence="2" key="1">
    <citation type="submission" date="2014-11" db="EMBL/GenBank/DDBJ databases">
        <authorList>
            <person name="Amaro Gonzalez C."/>
        </authorList>
    </citation>
    <scope>NUCLEOTIDE SEQUENCE</scope>
</reference>
<organism evidence="2">
    <name type="scientific">Anguilla anguilla</name>
    <name type="common">European freshwater eel</name>
    <name type="synonym">Muraena anguilla</name>
    <dbReference type="NCBI Taxonomy" id="7936"/>
    <lineage>
        <taxon>Eukaryota</taxon>
        <taxon>Metazoa</taxon>
        <taxon>Chordata</taxon>
        <taxon>Craniata</taxon>
        <taxon>Vertebrata</taxon>
        <taxon>Euteleostomi</taxon>
        <taxon>Actinopterygii</taxon>
        <taxon>Neopterygii</taxon>
        <taxon>Teleostei</taxon>
        <taxon>Anguilliformes</taxon>
        <taxon>Anguillidae</taxon>
        <taxon>Anguilla</taxon>
    </lineage>
</organism>
<keyword evidence="1" id="KW-0732">Signal</keyword>
<name>A0A0E9TXL2_ANGAN</name>
<evidence type="ECO:0000256" key="1">
    <source>
        <dbReference type="SAM" id="SignalP"/>
    </source>
</evidence>
<reference evidence="2" key="2">
    <citation type="journal article" date="2015" name="Fish Shellfish Immunol.">
        <title>Early steps in the European eel (Anguilla anguilla)-Vibrio vulnificus interaction in the gills: Role of the RtxA13 toxin.</title>
        <authorList>
            <person name="Callol A."/>
            <person name="Pajuelo D."/>
            <person name="Ebbesson L."/>
            <person name="Teles M."/>
            <person name="MacKenzie S."/>
            <person name="Amaro C."/>
        </authorList>
    </citation>
    <scope>NUCLEOTIDE SEQUENCE</scope>
</reference>
<dbReference type="AlphaFoldDB" id="A0A0E9TXL2"/>
<proteinExistence type="predicted"/>
<accession>A0A0E9TXL2</accession>